<protein>
    <submittedName>
        <fullName evidence="2">Uncharacterized protein</fullName>
    </submittedName>
</protein>
<dbReference type="EMBL" id="JALNTZ010000004">
    <property type="protein sequence ID" value="KAJ3653684.1"/>
    <property type="molecule type" value="Genomic_DNA"/>
</dbReference>
<accession>A0AA38IGZ0</accession>
<name>A0AA38IGZ0_9CUCU</name>
<feature type="compositionally biased region" description="Basic residues" evidence="1">
    <location>
        <begin position="200"/>
        <end position="210"/>
    </location>
</feature>
<gene>
    <name evidence="2" type="ORF">Zmor_012922</name>
</gene>
<keyword evidence="3" id="KW-1185">Reference proteome</keyword>
<evidence type="ECO:0000313" key="3">
    <source>
        <dbReference type="Proteomes" id="UP001168821"/>
    </source>
</evidence>
<feature type="compositionally biased region" description="Polar residues" evidence="1">
    <location>
        <begin position="168"/>
        <end position="191"/>
    </location>
</feature>
<organism evidence="2 3">
    <name type="scientific">Zophobas morio</name>
    <dbReference type="NCBI Taxonomy" id="2755281"/>
    <lineage>
        <taxon>Eukaryota</taxon>
        <taxon>Metazoa</taxon>
        <taxon>Ecdysozoa</taxon>
        <taxon>Arthropoda</taxon>
        <taxon>Hexapoda</taxon>
        <taxon>Insecta</taxon>
        <taxon>Pterygota</taxon>
        <taxon>Neoptera</taxon>
        <taxon>Endopterygota</taxon>
        <taxon>Coleoptera</taxon>
        <taxon>Polyphaga</taxon>
        <taxon>Cucujiformia</taxon>
        <taxon>Tenebrionidae</taxon>
        <taxon>Zophobas</taxon>
    </lineage>
</organism>
<comment type="caution">
    <text evidence="2">The sequence shown here is derived from an EMBL/GenBank/DDBJ whole genome shotgun (WGS) entry which is preliminary data.</text>
</comment>
<feature type="region of interest" description="Disordered" evidence="1">
    <location>
        <begin position="142"/>
        <end position="228"/>
    </location>
</feature>
<sequence length="228" mass="25798">MIDSYENNYKQIDDIIDERKKLGQYNVCKQATPINYRYAYSSAATTSEKFIRFDDTAMVSEGDFFNSHELKSTDSEVTVVRVRCDGLSFKRRPSKWDMHDIAIPGDGSHLGESPSMVNLATLVQQNDEYLVPLSSWDPYYSKQEESSGSAGCGNDLKEEKVSDEECSMSASQASEENSLSLESKASTNSRRPSLAGRISKFLRRHCKRAKTLPEPYQLNSTERTQKKE</sequence>
<dbReference type="AlphaFoldDB" id="A0AA38IGZ0"/>
<dbReference type="Proteomes" id="UP001168821">
    <property type="component" value="Unassembled WGS sequence"/>
</dbReference>
<reference evidence="2" key="1">
    <citation type="journal article" date="2023" name="G3 (Bethesda)">
        <title>Whole genome assemblies of Zophobas morio and Tenebrio molitor.</title>
        <authorList>
            <person name="Kaur S."/>
            <person name="Stinson S.A."/>
            <person name="diCenzo G.C."/>
        </authorList>
    </citation>
    <scope>NUCLEOTIDE SEQUENCE</scope>
    <source>
        <strain evidence="2">QUZm001</strain>
    </source>
</reference>
<proteinExistence type="predicted"/>
<evidence type="ECO:0000256" key="1">
    <source>
        <dbReference type="SAM" id="MobiDB-lite"/>
    </source>
</evidence>
<evidence type="ECO:0000313" key="2">
    <source>
        <dbReference type="EMBL" id="KAJ3653684.1"/>
    </source>
</evidence>